<keyword evidence="4" id="KW-0732">Signal</keyword>
<dbReference type="SMART" id="SM01217">
    <property type="entry name" value="Fn3_like"/>
    <property type="match status" value="1"/>
</dbReference>
<comment type="caution">
    <text evidence="9">The sequence shown here is derived from an EMBL/GenBank/DDBJ whole genome shotgun (WGS) entry which is preliminary data.</text>
</comment>
<dbReference type="Gene3D" id="2.60.40.10">
    <property type="entry name" value="Immunoglobulins"/>
    <property type="match status" value="1"/>
</dbReference>
<dbReference type="InterPro" id="IPR001764">
    <property type="entry name" value="Glyco_hydro_3_N"/>
</dbReference>
<evidence type="ECO:0000256" key="3">
    <source>
        <dbReference type="ARBA" id="ARBA00012744"/>
    </source>
</evidence>
<dbReference type="Pfam" id="PF00933">
    <property type="entry name" value="Glyco_hydro_3"/>
    <property type="match status" value="1"/>
</dbReference>
<dbReference type="PANTHER" id="PTHR30620:SF16">
    <property type="entry name" value="LYSOSOMAL BETA GLUCOSIDASE"/>
    <property type="match status" value="1"/>
</dbReference>
<accession>A0A5C7BCD3</accession>
<dbReference type="InterPro" id="IPR036962">
    <property type="entry name" value="Glyco_hydro_3_N_sf"/>
</dbReference>
<dbReference type="PROSITE" id="PS00775">
    <property type="entry name" value="GLYCOSYL_HYDROL_F3"/>
    <property type="match status" value="1"/>
</dbReference>
<dbReference type="InterPro" id="IPR036881">
    <property type="entry name" value="Glyco_hydro_3_C_sf"/>
</dbReference>
<dbReference type="STRING" id="1123037.GCA_000425305_00151"/>
<dbReference type="FunFam" id="2.60.40.10:FF:000495">
    <property type="entry name" value="Periplasmic beta-glucosidase"/>
    <property type="match status" value="1"/>
</dbReference>
<dbReference type="InterPro" id="IPR017853">
    <property type="entry name" value="GH"/>
</dbReference>
<name>A0A5C7BCD3_9FLAO</name>
<dbReference type="InterPro" id="IPR002772">
    <property type="entry name" value="Glyco_hydro_3_C"/>
</dbReference>
<sequence length="765" mass="84714">MNSRISHTIIYLSIILTFTGNLNHKKYSMLANQSDDTVNKKVDSLMALMTLEEKVGQMNLYNGFWDVTGPVPKEGSAKTKYDHLRKGWVGGMLNVKGVKNVRKVQKIAVEETRLDIPLIIGFDVIHGYKTLSPIPLAEAASWDLVAIEKSARNAATEAAAAGINWTFAPMVDISRDPRWGRVMEGAGEDPYLGSKIAKARVHGFQGDDLKKDNTIAACAKHFAAYGFAEAGKEYNTVDIGTSTLFNTVLPPFKAASESGVKTFMNSFNDLNGIPVSASKYLQRDLLKTKWGFEGFVVSDWASINEIISWGHAKDKKEAAKIASLAGSDMDMEGYVYIQELVNLVKEGIVEEVIINDAVKRVLKVKYQLGLFEDPYKYCNTKNETERIGRKAHLYDALDMAKKSIVLLKNTTKLLPLKKEGQKIALIGPLAADKNSPLGSWRTASDDHTAISVLEGMKTYKGNSVKYAKGIDLIIGETSFIKEVNINTTSRDGIKEAIEVAKHVDVVVMVLGEHGFQSGEARSRTQLDLPGLQQELLEAVYKVNKDIVLVLNNGRPLAIEWASENIPSIVVGWQLGSQTGNAIAQVLYGDYNPSGKLPMTFPRSIGQIPIYYNHKNTGRAKNVENNVFWSHYIDQENTPLYPFGFGLSYTQFAYKNIIIKGSDFSINDAVNISVEISNIGDYDGKDVAQLYIRDLVGSVTRPVRELKGFELVLLKKGDTKTVEFVLTKKEFGFYNNNGDFIIEPGDFEIYIGGSSNANLKSEFTLR</sequence>
<dbReference type="InterPro" id="IPR019800">
    <property type="entry name" value="Glyco_hydro_3_AS"/>
</dbReference>
<evidence type="ECO:0000256" key="5">
    <source>
        <dbReference type="ARBA" id="ARBA00022801"/>
    </source>
</evidence>
<evidence type="ECO:0000256" key="7">
    <source>
        <dbReference type="RuleBase" id="RU361161"/>
    </source>
</evidence>
<dbReference type="GO" id="GO:0008422">
    <property type="term" value="F:beta-glucosidase activity"/>
    <property type="evidence" value="ECO:0007669"/>
    <property type="project" value="UniProtKB-EC"/>
</dbReference>
<evidence type="ECO:0000256" key="4">
    <source>
        <dbReference type="ARBA" id="ARBA00022729"/>
    </source>
</evidence>
<dbReference type="Gene3D" id="3.20.20.300">
    <property type="entry name" value="Glycoside hydrolase, family 3, N-terminal domain"/>
    <property type="match status" value="1"/>
</dbReference>
<evidence type="ECO:0000259" key="8">
    <source>
        <dbReference type="SMART" id="SM01217"/>
    </source>
</evidence>
<comment type="catalytic activity">
    <reaction evidence="1">
        <text>Hydrolysis of terminal, non-reducing beta-D-glucosyl residues with release of beta-D-glucose.</text>
        <dbReference type="EC" id="3.2.1.21"/>
    </reaction>
</comment>
<dbReference type="FunFam" id="3.20.20.300:FF:000005">
    <property type="entry name" value="Periplasmic beta-glucosidase"/>
    <property type="match status" value="1"/>
</dbReference>
<dbReference type="NCBIfam" id="NF011678">
    <property type="entry name" value="PRK15098.1"/>
    <property type="match status" value="1"/>
</dbReference>
<protein>
    <recommendedName>
        <fullName evidence="3">beta-glucosidase</fullName>
        <ecNumber evidence="3">3.2.1.21</ecNumber>
    </recommendedName>
</protein>
<evidence type="ECO:0000256" key="1">
    <source>
        <dbReference type="ARBA" id="ARBA00000448"/>
    </source>
</evidence>
<keyword evidence="5 7" id="KW-0378">Hydrolase</keyword>
<evidence type="ECO:0000313" key="10">
    <source>
        <dbReference type="Proteomes" id="UP000321938"/>
    </source>
</evidence>
<dbReference type="InterPro" id="IPR051915">
    <property type="entry name" value="Cellulose_Degrad_GH3"/>
</dbReference>
<dbReference type="AlphaFoldDB" id="A0A5C7BCD3"/>
<evidence type="ECO:0000256" key="2">
    <source>
        <dbReference type="ARBA" id="ARBA00005336"/>
    </source>
</evidence>
<comment type="similarity">
    <text evidence="2 7">Belongs to the glycosyl hydrolase 3 family.</text>
</comment>
<dbReference type="SUPFAM" id="SSF52279">
    <property type="entry name" value="Beta-D-glucan exohydrolase, C-terminal domain"/>
    <property type="match status" value="1"/>
</dbReference>
<proteinExistence type="inferred from homology"/>
<reference evidence="9 10" key="1">
    <citation type="submission" date="2019-08" db="EMBL/GenBank/DDBJ databases">
        <title>Genome of Psychroserpens burtonensis ACAM 167.</title>
        <authorList>
            <person name="Bowman J.P."/>
        </authorList>
    </citation>
    <scope>NUCLEOTIDE SEQUENCE [LARGE SCALE GENOMIC DNA]</scope>
    <source>
        <strain evidence="9 10">ACAM 167</strain>
    </source>
</reference>
<evidence type="ECO:0000313" key="9">
    <source>
        <dbReference type="EMBL" id="TXE19031.1"/>
    </source>
</evidence>
<feature type="domain" description="Fibronectin type III-like" evidence="8">
    <location>
        <begin position="685"/>
        <end position="754"/>
    </location>
</feature>
<dbReference type="EC" id="3.2.1.21" evidence="3"/>
<dbReference type="PANTHER" id="PTHR30620">
    <property type="entry name" value="PERIPLASMIC BETA-GLUCOSIDASE-RELATED"/>
    <property type="match status" value="1"/>
</dbReference>
<dbReference type="Proteomes" id="UP000321938">
    <property type="component" value="Unassembled WGS sequence"/>
</dbReference>
<dbReference type="SUPFAM" id="SSF51445">
    <property type="entry name" value="(Trans)glycosidases"/>
    <property type="match status" value="1"/>
</dbReference>
<evidence type="ECO:0000256" key="6">
    <source>
        <dbReference type="ARBA" id="ARBA00023295"/>
    </source>
</evidence>
<keyword evidence="10" id="KW-1185">Reference proteome</keyword>
<dbReference type="RefSeq" id="WP_147231184.1">
    <property type="nucleotide sequence ID" value="NZ_VOSB01000005.1"/>
</dbReference>
<dbReference type="Pfam" id="PF01915">
    <property type="entry name" value="Glyco_hydro_3_C"/>
    <property type="match status" value="1"/>
</dbReference>
<dbReference type="InterPro" id="IPR026891">
    <property type="entry name" value="Fn3-like"/>
</dbReference>
<dbReference type="OrthoDB" id="9805821at2"/>
<dbReference type="EMBL" id="VOSB01000005">
    <property type="protein sequence ID" value="TXE19031.1"/>
    <property type="molecule type" value="Genomic_DNA"/>
</dbReference>
<dbReference type="GO" id="GO:0009251">
    <property type="term" value="P:glucan catabolic process"/>
    <property type="evidence" value="ECO:0007669"/>
    <property type="project" value="TreeGrafter"/>
</dbReference>
<dbReference type="Gene3D" id="3.40.50.1700">
    <property type="entry name" value="Glycoside hydrolase family 3 C-terminal domain"/>
    <property type="match status" value="1"/>
</dbReference>
<dbReference type="PRINTS" id="PR00133">
    <property type="entry name" value="GLHYDRLASE3"/>
</dbReference>
<dbReference type="Pfam" id="PF14310">
    <property type="entry name" value="Fn3-like"/>
    <property type="match status" value="1"/>
</dbReference>
<organism evidence="9 10">
    <name type="scientific">Psychroserpens burtonensis</name>
    <dbReference type="NCBI Taxonomy" id="49278"/>
    <lineage>
        <taxon>Bacteria</taxon>
        <taxon>Pseudomonadati</taxon>
        <taxon>Bacteroidota</taxon>
        <taxon>Flavobacteriia</taxon>
        <taxon>Flavobacteriales</taxon>
        <taxon>Flavobacteriaceae</taxon>
        <taxon>Psychroserpens</taxon>
    </lineage>
</organism>
<dbReference type="InterPro" id="IPR013783">
    <property type="entry name" value="Ig-like_fold"/>
</dbReference>
<keyword evidence="6 7" id="KW-0326">Glycosidase</keyword>
<gene>
    <name evidence="9" type="primary">bglX</name>
    <name evidence="9" type="ORF">ES692_04020</name>
</gene>